<evidence type="ECO:0000313" key="3">
    <source>
        <dbReference type="Proteomes" id="UP000621492"/>
    </source>
</evidence>
<gene>
    <name evidence="2" type="ORF">GCM10011409_33680</name>
</gene>
<dbReference type="EMBL" id="BMJD01000033">
    <property type="protein sequence ID" value="GGB53337.1"/>
    <property type="molecule type" value="Genomic_DNA"/>
</dbReference>
<proteinExistence type="predicted"/>
<dbReference type="RefSeq" id="WP_286171225.1">
    <property type="nucleotide sequence ID" value="NZ_BMJD01000033.1"/>
</dbReference>
<protein>
    <submittedName>
        <fullName evidence="2">Uncharacterized protein</fullName>
    </submittedName>
</protein>
<keyword evidence="3" id="KW-1185">Reference proteome</keyword>
<reference evidence="2" key="2">
    <citation type="submission" date="2020-09" db="EMBL/GenBank/DDBJ databases">
        <authorList>
            <person name="Sun Q."/>
            <person name="Zhou Y."/>
        </authorList>
    </citation>
    <scope>NUCLEOTIDE SEQUENCE</scope>
    <source>
        <strain evidence="2">CGMCC 1.15454</strain>
    </source>
</reference>
<feature type="coiled-coil region" evidence="1">
    <location>
        <begin position="11"/>
        <end position="38"/>
    </location>
</feature>
<dbReference type="Proteomes" id="UP000621492">
    <property type="component" value="Unassembled WGS sequence"/>
</dbReference>
<evidence type="ECO:0000256" key="1">
    <source>
        <dbReference type="SAM" id="Coils"/>
    </source>
</evidence>
<accession>A0A9W5TZL6</accession>
<reference evidence="2" key="1">
    <citation type="journal article" date="2014" name="Int. J. Syst. Evol. Microbiol.">
        <title>Complete genome sequence of Corynebacterium casei LMG S-19264T (=DSM 44701T), isolated from a smear-ripened cheese.</title>
        <authorList>
            <consortium name="US DOE Joint Genome Institute (JGI-PGF)"/>
            <person name="Walter F."/>
            <person name="Albersmeier A."/>
            <person name="Kalinowski J."/>
            <person name="Ruckert C."/>
        </authorList>
    </citation>
    <scope>NUCLEOTIDE SEQUENCE</scope>
    <source>
        <strain evidence="2">CGMCC 1.15454</strain>
    </source>
</reference>
<sequence>MSQELTIKQRSQDYWRRLRKLKKEIEVLEEQNRELDEHIDGFF</sequence>
<dbReference type="AlphaFoldDB" id="A0A9W5TZL6"/>
<comment type="caution">
    <text evidence="2">The sequence shown here is derived from an EMBL/GenBank/DDBJ whole genome shotgun (WGS) entry which is preliminary data.</text>
</comment>
<evidence type="ECO:0000313" key="2">
    <source>
        <dbReference type="EMBL" id="GGB53337.1"/>
    </source>
</evidence>
<organism evidence="2 3">
    <name type="scientific">Lentibacillus populi</name>
    <dbReference type="NCBI Taxonomy" id="1827502"/>
    <lineage>
        <taxon>Bacteria</taxon>
        <taxon>Bacillati</taxon>
        <taxon>Bacillota</taxon>
        <taxon>Bacilli</taxon>
        <taxon>Bacillales</taxon>
        <taxon>Bacillaceae</taxon>
        <taxon>Lentibacillus</taxon>
    </lineage>
</organism>
<name>A0A9W5TZL6_9BACI</name>
<keyword evidence="1" id="KW-0175">Coiled coil</keyword>